<comment type="caution">
    <text evidence="1">The sequence shown here is derived from an EMBL/GenBank/DDBJ whole genome shotgun (WGS) entry which is preliminary data.</text>
</comment>
<reference evidence="1 2" key="1">
    <citation type="journal article" date="2015" name="Nature">
        <title>rRNA introns, odd ribosomes, and small enigmatic genomes across a large radiation of phyla.</title>
        <authorList>
            <person name="Brown C.T."/>
            <person name="Hug L.A."/>
            <person name="Thomas B.C."/>
            <person name="Sharon I."/>
            <person name="Castelle C.J."/>
            <person name="Singh A."/>
            <person name="Wilkins M.J."/>
            <person name="Williams K.H."/>
            <person name="Banfield J.F."/>
        </authorList>
    </citation>
    <scope>NUCLEOTIDE SEQUENCE [LARGE SCALE GENOMIC DNA]</scope>
</reference>
<dbReference type="EMBL" id="LBPO01000001">
    <property type="protein sequence ID" value="KKP59568.1"/>
    <property type="molecule type" value="Genomic_DNA"/>
</dbReference>
<protein>
    <submittedName>
        <fullName evidence="1">Uncharacterized protein</fullName>
    </submittedName>
</protein>
<evidence type="ECO:0000313" key="2">
    <source>
        <dbReference type="Proteomes" id="UP000034927"/>
    </source>
</evidence>
<gene>
    <name evidence="1" type="ORF">UR53_C0001G0068</name>
</gene>
<organism evidence="1 2">
    <name type="scientific">Candidatus Magasanikbacteria bacterium GW2011_GWC2_34_16</name>
    <dbReference type="NCBI Taxonomy" id="1619045"/>
    <lineage>
        <taxon>Bacteria</taxon>
        <taxon>Candidatus Magasanikiibacteriota</taxon>
    </lineage>
</organism>
<proteinExistence type="predicted"/>
<accession>A0A0G0ARF2</accession>
<dbReference type="AlphaFoldDB" id="A0A0G0ARF2"/>
<evidence type="ECO:0000313" key="1">
    <source>
        <dbReference type="EMBL" id="KKP59568.1"/>
    </source>
</evidence>
<sequence>MRGRKGKFFLFLSLICFEGAKTVMEEFAMELFWATHALLLACQIKAVYLYDHMSAPSHLIFTIDDLLRVIGSEPSDQKRRDDFTQVASNGGLAILHSQLVEQIWSAPLPDGFTTTWEFRVCNCGEGKQHGDIFYRKHMWYHNNMHNHGCHFASVTNALGRLVWLVDTYDEIISPNDGLCLLQQMVVAGVPAK</sequence>
<dbReference type="Proteomes" id="UP000034927">
    <property type="component" value="Unassembled WGS sequence"/>
</dbReference>
<name>A0A0G0ARF2_9BACT</name>